<dbReference type="GO" id="GO:0005829">
    <property type="term" value="C:cytosol"/>
    <property type="evidence" value="ECO:0007669"/>
    <property type="project" value="TreeGrafter"/>
</dbReference>
<dbReference type="InterPro" id="IPR006073">
    <property type="entry name" value="GTP-bd"/>
</dbReference>
<evidence type="ECO:0000256" key="1">
    <source>
        <dbReference type="SAM" id="Phobius"/>
    </source>
</evidence>
<feature type="domain" description="G" evidence="2">
    <location>
        <begin position="59"/>
        <end position="201"/>
    </location>
</feature>
<dbReference type="RefSeq" id="WP_102597793.1">
    <property type="nucleotide sequence ID" value="NZ_PNQX01000001.1"/>
</dbReference>
<dbReference type="GO" id="GO:0043024">
    <property type="term" value="F:ribosomal small subunit binding"/>
    <property type="evidence" value="ECO:0007669"/>
    <property type="project" value="TreeGrafter"/>
</dbReference>
<comment type="caution">
    <text evidence="3">The sequence shown here is derived from an EMBL/GenBank/DDBJ whole genome shotgun (WGS) entry which is preliminary data.</text>
</comment>
<dbReference type="Pfam" id="PF01926">
    <property type="entry name" value="MMR_HSR1"/>
    <property type="match status" value="1"/>
</dbReference>
<feature type="transmembrane region" description="Helical" evidence="1">
    <location>
        <begin position="469"/>
        <end position="494"/>
    </location>
</feature>
<name>A0A2N7S4U4_9MICC</name>
<protein>
    <submittedName>
        <fullName evidence="3">ABC transporter</fullName>
    </submittedName>
</protein>
<dbReference type="AlphaFoldDB" id="A0A2N7S4U4"/>
<dbReference type="EMBL" id="PNQX01000001">
    <property type="protein sequence ID" value="PMQ21153.1"/>
    <property type="molecule type" value="Genomic_DNA"/>
</dbReference>
<dbReference type="Gene3D" id="3.40.50.300">
    <property type="entry name" value="P-loop containing nucleotide triphosphate hydrolases"/>
    <property type="match status" value="1"/>
</dbReference>
<dbReference type="PANTHER" id="PTHR42698:SF1">
    <property type="entry name" value="GTPASE ERA, MITOCHONDRIAL"/>
    <property type="match status" value="1"/>
</dbReference>
<gene>
    <name evidence="3" type="ORF">CIK84_06155</name>
</gene>
<sequence>MSERKITRAVNGLSSQISNVIEAMQLAEPYLEPETIDLAADVISRAESRRQLSAEHVVVGLFGATGSGKSTMFNALVGQELATTGVIRPTTTNTVAAIWEPQGANELLDWLDVSTRHVISEPDQKGKGSPKKKIDSGLLLLDLPDMDSTAVDHHHIASRLVGQVDYLVWVLDPQKYADASIHHGYLRSLRSQQGNILIVFNQIDKVAETERKQVVDSLRQILAMSGLEHLPIVCASAATGEGILEVRAKIAAAAKNKALSTRRLRADVDQVIHRLDDELPVEKVRLPSQLQQADLEKVIARAHGAQYIADAVETSYLLRGASRTGWPLTTWLVKLRNDPLKRMNLGRQHEDPELSMTSRPELSVAEHAAVEHGINQYVAEASHELPDSWKEPLRERINDNVQILDDGIDAAIAGTPLGVERSSWWWPVVKFIQWVALVAALGGALWLAAYPVAGYFQFALPQAPRVEGIAVPTLLVFIGILLGIVLGIACSFINRIVAKVKRRKALKNLERSVSNLVRQAVVEPVDQHLDTYNSYAALITTAAKKAD</sequence>
<organism evidence="3 4">
    <name type="scientific">Glutamicibacter arilaitensis</name>
    <dbReference type="NCBI Taxonomy" id="256701"/>
    <lineage>
        <taxon>Bacteria</taxon>
        <taxon>Bacillati</taxon>
        <taxon>Actinomycetota</taxon>
        <taxon>Actinomycetes</taxon>
        <taxon>Micrococcales</taxon>
        <taxon>Micrococcaceae</taxon>
        <taxon>Glutamicibacter</taxon>
    </lineage>
</organism>
<proteinExistence type="predicted"/>
<evidence type="ECO:0000313" key="3">
    <source>
        <dbReference type="EMBL" id="PMQ21153.1"/>
    </source>
</evidence>
<dbReference type="SUPFAM" id="SSF52540">
    <property type="entry name" value="P-loop containing nucleoside triphosphate hydrolases"/>
    <property type="match status" value="1"/>
</dbReference>
<reference evidence="3 4" key="1">
    <citation type="journal article" date="2017" name="Elife">
        <title>Extensive horizontal gene transfer in cheese-associated bacteria.</title>
        <authorList>
            <person name="Bonham K.S."/>
            <person name="Wolfe B.E."/>
            <person name="Dutton R.J."/>
        </authorList>
    </citation>
    <scope>NUCLEOTIDE SEQUENCE [LARGE SCALE GENOMIC DNA]</scope>
    <source>
        <strain evidence="3 4">JB182</strain>
    </source>
</reference>
<dbReference type="InterPro" id="IPR005662">
    <property type="entry name" value="GTPase_Era-like"/>
</dbReference>
<dbReference type="GO" id="GO:0019843">
    <property type="term" value="F:rRNA binding"/>
    <property type="evidence" value="ECO:0007669"/>
    <property type="project" value="TreeGrafter"/>
</dbReference>
<dbReference type="GO" id="GO:0005525">
    <property type="term" value="F:GTP binding"/>
    <property type="evidence" value="ECO:0007669"/>
    <property type="project" value="InterPro"/>
</dbReference>
<dbReference type="GO" id="GO:0000028">
    <property type="term" value="P:ribosomal small subunit assembly"/>
    <property type="evidence" value="ECO:0007669"/>
    <property type="project" value="TreeGrafter"/>
</dbReference>
<evidence type="ECO:0000259" key="2">
    <source>
        <dbReference type="Pfam" id="PF01926"/>
    </source>
</evidence>
<keyword evidence="1" id="KW-0812">Transmembrane</keyword>
<dbReference type="InterPro" id="IPR027417">
    <property type="entry name" value="P-loop_NTPase"/>
</dbReference>
<accession>A0A2N7S4U4</accession>
<dbReference type="PANTHER" id="PTHR42698">
    <property type="entry name" value="GTPASE ERA"/>
    <property type="match status" value="1"/>
</dbReference>
<keyword evidence="1" id="KW-0472">Membrane</keyword>
<evidence type="ECO:0000313" key="4">
    <source>
        <dbReference type="Proteomes" id="UP000235739"/>
    </source>
</evidence>
<dbReference type="Proteomes" id="UP000235739">
    <property type="component" value="Unassembled WGS sequence"/>
</dbReference>
<feature type="transmembrane region" description="Helical" evidence="1">
    <location>
        <begin position="431"/>
        <end position="449"/>
    </location>
</feature>
<keyword evidence="1" id="KW-1133">Transmembrane helix</keyword>